<evidence type="ECO:0000256" key="3">
    <source>
        <dbReference type="ARBA" id="ARBA00022475"/>
    </source>
</evidence>
<evidence type="ECO:0000259" key="8">
    <source>
        <dbReference type="PROSITE" id="PS50928"/>
    </source>
</evidence>
<dbReference type="InterPro" id="IPR045621">
    <property type="entry name" value="BPD_transp_1_N"/>
</dbReference>
<gene>
    <name evidence="9" type="ORF">BRM3_00125</name>
</gene>
<feature type="transmembrane region" description="Helical" evidence="7">
    <location>
        <begin position="303"/>
        <end position="328"/>
    </location>
</feature>
<name>A0ABY6G2L4_9MICO</name>
<sequence length="336" mass="36155">MRYLGRRLLAMIPALFGVLICVFLLTRVLPGDPARTLAGEQADPETVQRIRDQMGLDKPLWSQFVTYLSGVFHGDLGTAWHTGRPVLADLASRFPATVELALVALVIALVLGIPLGIISAVHRGRWVDHLGRIIGLTGASMPLFWLGMLVIYVFYFLLDVAPAPVGRLGDSINPPTHVTGLYLVDSLLSGDTVAFGSAANHIIWPALVLSTGALAMFSRMTRSAMLEILGQDYVRTAVSKGLRPRSVIGKHSLKNAAPPVLTVVGLELGQLLAGAVLTETIFTWPGIGSYITQSILATDYAPIQAFTLLAAVLYLVINLAVDLAQAAIDPRIRHAR</sequence>
<feature type="transmembrane region" description="Helical" evidence="7">
    <location>
        <begin position="133"/>
        <end position="158"/>
    </location>
</feature>
<feature type="transmembrane region" description="Helical" evidence="7">
    <location>
        <begin position="198"/>
        <end position="217"/>
    </location>
</feature>
<dbReference type="PANTHER" id="PTHR43163:SF6">
    <property type="entry name" value="DIPEPTIDE TRANSPORT SYSTEM PERMEASE PROTEIN DPPB-RELATED"/>
    <property type="match status" value="1"/>
</dbReference>
<keyword evidence="4 7" id="KW-0812">Transmembrane</keyword>
<keyword evidence="6 7" id="KW-0472">Membrane</keyword>
<feature type="transmembrane region" description="Helical" evidence="7">
    <location>
        <begin position="100"/>
        <end position="121"/>
    </location>
</feature>
<dbReference type="Proteomes" id="UP001164305">
    <property type="component" value="Chromosome"/>
</dbReference>
<dbReference type="Pfam" id="PF00528">
    <property type="entry name" value="BPD_transp_1"/>
    <property type="match status" value="1"/>
</dbReference>
<dbReference type="SUPFAM" id="SSF161098">
    <property type="entry name" value="MetI-like"/>
    <property type="match status" value="1"/>
</dbReference>
<proteinExistence type="inferred from homology"/>
<dbReference type="PROSITE" id="PS50928">
    <property type="entry name" value="ABC_TM1"/>
    <property type="match status" value="1"/>
</dbReference>
<evidence type="ECO:0000256" key="5">
    <source>
        <dbReference type="ARBA" id="ARBA00022989"/>
    </source>
</evidence>
<feature type="domain" description="ABC transmembrane type-1" evidence="8">
    <location>
        <begin position="94"/>
        <end position="321"/>
    </location>
</feature>
<dbReference type="InterPro" id="IPR035906">
    <property type="entry name" value="MetI-like_sf"/>
</dbReference>
<comment type="similarity">
    <text evidence="7">Belongs to the binding-protein-dependent transport system permease family.</text>
</comment>
<dbReference type="EMBL" id="CP107020">
    <property type="protein sequence ID" value="UYG16888.1"/>
    <property type="molecule type" value="Genomic_DNA"/>
</dbReference>
<organism evidence="9 10">
    <name type="scientific">Brachybacterium huguangmaarense</name>
    <dbReference type="NCBI Taxonomy" id="1652028"/>
    <lineage>
        <taxon>Bacteria</taxon>
        <taxon>Bacillati</taxon>
        <taxon>Actinomycetota</taxon>
        <taxon>Actinomycetes</taxon>
        <taxon>Micrococcales</taxon>
        <taxon>Dermabacteraceae</taxon>
        <taxon>Brachybacterium</taxon>
    </lineage>
</organism>
<keyword evidence="5 7" id="KW-1133">Transmembrane helix</keyword>
<dbReference type="PANTHER" id="PTHR43163">
    <property type="entry name" value="DIPEPTIDE TRANSPORT SYSTEM PERMEASE PROTEIN DPPB-RELATED"/>
    <property type="match status" value="1"/>
</dbReference>
<evidence type="ECO:0000256" key="6">
    <source>
        <dbReference type="ARBA" id="ARBA00023136"/>
    </source>
</evidence>
<evidence type="ECO:0000313" key="10">
    <source>
        <dbReference type="Proteomes" id="UP001164305"/>
    </source>
</evidence>
<dbReference type="CDD" id="cd06261">
    <property type="entry name" value="TM_PBP2"/>
    <property type="match status" value="1"/>
</dbReference>
<dbReference type="RefSeq" id="WP_263594101.1">
    <property type="nucleotide sequence ID" value="NZ_CP107020.1"/>
</dbReference>
<dbReference type="Gene3D" id="1.10.3720.10">
    <property type="entry name" value="MetI-like"/>
    <property type="match status" value="1"/>
</dbReference>
<keyword evidence="10" id="KW-1185">Reference proteome</keyword>
<evidence type="ECO:0000256" key="4">
    <source>
        <dbReference type="ARBA" id="ARBA00022692"/>
    </source>
</evidence>
<evidence type="ECO:0000256" key="7">
    <source>
        <dbReference type="RuleBase" id="RU363032"/>
    </source>
</evidence>
<evidence type="ECO:0000313" key="9">
    <source>
        <dbReference type="EMBL" id="UYG16888.1"/>
    </source>
</evidence>
<protein>
    <submittedName>
        <fullName evidence="9">ABC transporter permease</fullName>
    </submittedName>
</protein>
<dbReference type="Pfam" id="PF19300">
    <property type="entry name" value="BPD_transp_1_N"/>
    <property type="match status" value="1"/>
</dbReference>
<reference evidence="9" key="1">
    <citation type="submission" date="2022-10" db="EMBL/GenBank/DDBJ databases">
        <title>Whole-Genome Sequencing of Brachybacterium huguangmaarense BRM-3, Isolated from Betula schmidtii.</title>
        <authorList>
            <person name="Haam D."/>
        </authorList>
    </citation>
    <scope>NUCLEOTIDE SEQUENCE</scope>
    <source>
        <strain evidence="9">BRM-3</strain>
    </source>
</reference>
<accession>A0ABY6G2L4</accession>
<evidence type="ECO:0000256" key="1">
    <source>
        <dbReference type="ARBA" id="ARBA00004651"/>
    </source>
</evidence>
<keyword evidence="3" id="KW-1003">Cell membrane</keyword>
<keyword evidence="2 7" id="KW-0813">Transport</keyword>
<evidence type="ECO:0000256" key="2">
    <source>
        <dbReference type="ARBA" id="ARBA00022448"/>
    </source>
</evidence>
<comment type="subcellular location">
    <subcellularLocation>
        <location evidence="1 7">Cell membrane</location>
        <topology evidence="1 7">Multi-pass membrane protein</topology>
    </subcellularLocation>
</comment>
<dbReference type="InterPro" id="IPR000515">
    <property type="entry name" value="MetI-like"/>
</dbReference>
<feature type="transmembrane region" description="Helical" evidence="7">
    <location>
        <begin position="260"/>
        <end position="283"/>
    </location>
</feature>